<dbReference type="SUPFAM" id="SSF64496">
    <property type="entry name" value="DNA-binding domain of intron-encoded endonucleases"/>
    <property type="match status" value="1"/>
</dbReference>
<dbReference type="EMBL" id="MK111108">
    <property type="protein sequence ID" value="QDG01213.1"/>
    <property type="molecule type" value="Genomic_DNA"/>
</dbReference>
<keyword evidence="3" id="KW-0378">Hydrolase</keyword>
<reference evidence="3" key="1">
    <citation type="journal article" name="Sci. Rep.">
        <title>Characterization of the mitochondrial genome of the pathogenic fungus Scytalidium auriculariicola (Leotiomycetes) and insights into its phylogenetics.</title>
        <authorList>
            <person name="Chen C."/>
            <person name="Li Q."/>
            <person name="Fu R."/>
            <person name="Wang J."/>
            <person name="Xiong C."/>
            <person name="Fan Z."/>
            <person name="Hu R."/>
            <person name="Zhang H."/>
            <person name="Lu D."/>
        </authorList>
    </citation>
    <scope>NUCLEOTIDE SEQUENCE</scope>
    <source>
        <tissue evidence="3">Mycelium</tissue>
    </source>
</reference>
<dbReference type="AlphaFoldDB" id="A0A513U0P9"/>
<feature type="domain" description="Nuclease associated modular" evidence="2">
    <location>
        <begin position="30"/>
        <end position="46"/>
    </location>
</feature>
<dbReference type="GO" id="GO:0003677">
    <property type="term" value="F:DNA binding"/>
    <property type="evidence" value="ECO:0007669"/>
    <property type="project" value="InterPro"/>
</dbReference>
<sequence length="118" mass="13897">MSILSTGRKHTDEVKDLMSQNRRGINNPFYNKKHTFETLEKLKDIARNRDYTPVKGLEVEITDLETKITNTHSSIREAAKFLDYDIKTLLRREASQLNKGTNKPYRNRYIININRDVK</sequence>
<keyword evidence="3" id="KW-0496">Mitochondrion</keyword>
<name>A0A513U0P9_9PEZI</name>
<feature type="domain" description="Nuclease associated modular" evidence="2">
    <location>
        <begin position="6"/>
        <end position="22"/>
    </location>
</feature>
<dbReference type="InterPro" id="IPR010896">
    <property type="entry name" value="NUMOD1"/>
</dbReference>
<dbReference type="InterPro" id="IPR003611">
    <property type="entry name" value="NUMOD3"/>
</dbReference>
<protein>
    <submittedName>
        <fullName evidence="3">GIY-YIG endonuclease</fullName>
    </submittedName>
</protein>
<keyword evidence="3" id="KW-0255">Endonuclease</keyword>
<organism evidence="3">
    <name type="scientific">Scytalidium sp</name>
    <dbReference type="NCBI Taxonomy" id="1715249"/>
    <lineage>
        <taxon>Eukaryota</taxon>
        <taxon>Fungi</taxon>
        <taxon>Dikarya</taxon>
        <taxon>Ascomycota</taxon>
        <taxon>Pezizomycotina</taxon>
        <taxon>Leotiomycetes</taxon>
        <taxon>Leotiomycetes incertae sedis</taxon>
        <taxon>Scytalidium</taxon>
    </lineage>
</organism>
<dbReference type="Pfam" id="PF07460">
    <property type="entry name" value="NUMOD3"/>
    <property type="match status" value="1"/>
</dbReference>
<evidence type="ECO:0000259" key="2">
    <source>
        <dbReference type="SMART" id="SM00496"/>
    </source>
</evidence>
<dbReference type="SMART" id="SM00496">
    <property type="entry name" value="IENR2"/>
    <property type="match status" value="2"/>
</dbReference>
<geneLocation type="mitochondrion" evidence="3"/>
<accession>A0A513U0P9</accession>
<evidence type="ECO:0000256" key="1">
    <source>
        <dbReference type="SAM" id="MobiDB-lite"/>
    </source>
</evidence>
<dbReference type="Pfam" id="PF07453">
    <property type="entry name" value="NUMOD1"/>
    <property type="match status" value="1"/>
</dbReference>
<keyword evidence="3" id="KW-0540">Nuclease</keyword>
<feature type="region of interest" description="Disordered" evidence="1">
    <location>
        <begin position="1"/>
        <end position="26"/>
    </location>
</feature>
<proteinExistence type="predicted"/>
<dbReference type="GO" id="GO:0004519">
    <property type="term" value="F:endonuclease activity"/>
    <property type="evidence" value="ECO:0007669"/>
    <property type="project" value="UniProtKB-KW"/>
</dbReference>
<evidence type="ECO:0000313" key="3">
    <source>
        <dbReference type="EMBL" id="QDG01213.1"/>
    </source>
</evidence>
<gene>
    <name evidence="3" type="primary">orf118</name>
</gene>